<keyword evidence="5" id="KW-0407">Ion channel</keyword>
<evidence type="ECO:0000256" key="3">
    <source>
        <dbReference type="ARBA" id="ARBA00022882"/>
    </source>
</evidence>
<protein>
    <recommendedName>
        <fullName evidence="7">Cyclic nucleotide-binding domain-containing protein</fullName>
    </recommendedName>
</protein>
<evidence type="ECO:0000259" key="7">
    <source>
        <dbReference type="PROSITE" id="PS50042"/>
    </source>
</evidence>
<evidence type="ECO:0000256" key="6">
    <source>
        <dbReference type="SAM" id="Phobius"/>
    </source>
</evidence>
<keyword evidence="3" id="KW-0813">Transport</keyword>
<dbReference type="PANTHER" id="PTHR45743:SF10">
    <property type="entry name" value="POTASSIUM CHANNEL AKT3"/>
    <property type="match status" value="1"/>
</dbReference>
<keyword evidence="2" id="KW-0631">Potassium channel</keyword>
<reference evidence="8" key="1">
    <citation type="journal article" date="2005" name="PLoS Biol.">
        <title>The genomes of Oryza sativa: a history of duplications.</title>
        <authorList>
            <person name="Yu J."/>
            <person name="Wang J."/>
            <person name="Lin W."/>
            <person name="Li S."/>
            <person name="Li H."/>
            <person name="Zhou J."/>
            <person name="Ni P."/>
            <person name="Dong W."/>
            <person name="Hu S."/>
            <person name="Zeng C."/>
            <person name="Zhang J."/>
            <person name="Zhang Y."/>
            <person name="Li R."/>
            <person name="Xu Z."/>
            <person name="Li S."/>
            <person name="Li X."/>
            <person name="Zheng H."/>
            <person name="Cong L."/>
            <person name="Lin L."/>
            <person name="Yin J."/>
            <person name="Geng J."/>
            <person name="Li G."/>
            <person name="Shi J."/>
            <person name="Liu J."/>
            <person name="Lv H."/>
            <person name="Li J."/>
            <person name="Wang J."/>
            <person name="Deng Y."/>
            <person name="Ran L."/>
            <person name="Shi X."/>
            <person name="Wang X."/>
            <person name="Wu Q."/>
            <person name="Li C."/>
            <person name="Ren X."/>
            <person name="Wang J."/>
            <person name="Wang X."/>
            <person name="Li D."/>
            <person name="Liu D."/>
            <person name="Zhang X."/>
            <person name="Ji Z."/>
            <person name="Zhao W."/>
            <person name="Sun Y."/>
            <person name="Zhang Z."/>
            <person name="Bao J."/>
            <person name="Han Y."/>
            <person name="Dong L."/>
            <person name="Ji J."/>
            <person name="Chen P."/>
            <person name="Wu S."/>
            <person name="Liu J."/>
            <person name="Xiao Y."/>
            <person name="Bu D."/>
            <person name="Tan J."/>
            <person name="Yang L."/>
            <person name="Ye C."/>
            <person name="Zhang J."/>
            <person name="Xu J."/>
            <person name="Zhou Y."/>
            <person name="Yu Y."/>
            <person name="Zhang B."/>
            <person name="Zhuang S."/>
            <person name="Wei H."/>
            <person name="Liu B."/>
            <person name="Lei M."/>
            <person name="Yu H."/>
            <person name="Li Y."/>
            <person name="Xu H."/>
            <person name="Wei S."/>
            <person name="He X."/>
            <person name="Fang L."/>
            <person name="Zhang Z."/>
            <person name="Zhang Y."/>
            <person name="Huang X."/>
            <person name="Su Z."/>
            <person name="Tong W."/>
            <person name="Li J."/>
            <person name="Tong Z."/>
            <person name="Li S."/>
            <person name="Ye J."/>
            <person name="Wang L."/>
            <person name="Fang L."/>
            <person name="Lei T."/>
            <person name="Chen C."/>
            <person name="Chen H."/>
            <person name="Xu Z."/>
            <person name="Li H."/>
            <person name="Huang H."/>
            <person name="Zhang F."/>
            <person name="Xu H."/>
            <person name="Li N."/>
            <person name="Zhao C."/>
            <person name="Li S."/>
            <person name="Dong L."/>
            <person name="Huang Y."/>
            <person name="Li L."/>
            <person name="Xi Y."/>
            <person name="Qi Q."/>
            <person name="Li W."/>
            <person name="Zhang B."/>
            <person name="Hu W."/>
            <person name="Zhang Y."/>
            <person name="Tian X."/>
            <person name="Jiao Y."/>
            <person name="Liang X."/>
            <person name="Jin J."/>
            <person name="Gao L."/>
            <person name="Zheng W."/>
            <person name="Hao B."/>
            <person name="Liu S."/>
            <person name="Wang W."/>
            <person name="Yuan L."/>
            <person name="Cao M."/>
            <person name="McDermott J."/>
            <person name="Samudrala R."/>
            <person name="Wang J."/>
            <person name="Wong G.K."/>
            <person name="Yang H."/>
        </authorList>
    </citation>
    <scope>NUCLEOTIDE SEQUENCE [LARGE SCALE GENOMIC DNA]</scope>
</reference>
<evidence type="ECO:0000256" key="5">
    <source>
        <dbReference type="ARBA" id="ARBA00023303"/>
    </source>
</evidence>
<dbReference type="PRINTS" id="PR01463">
    <property type="entry name" value="EAGCHANLFMLY"/>
</dbReference>
<dbReference type="InterPro" id="IPR003938">
    <property type="entry name" value="K_chnl_volt-dep_EAG/ELK/ERG"/>
</dbReference>
<accession>B9F8W3</accession>
<evidence type="ECO:0000313" key="8">
    <source>
        <dbReference type="EMBL" id="EEE59211.1"/>
    </source>
</evidence>
<dbReference type="Proteomes" id="UP000007752">
    <property type="component" value="Chromosome 3"/>
</dbReference>
<proteinExistence type="predicted"/>
<evidence type="ECO:0000256" key="4">
    <source>
        <dbReference type="ARBA" id="ARBA00022958"/>
    </source>
</evidence>
<sequence length="154" mass="17174">MSRGVVERPLLFSADSAHPSRFPRIGSSSLLSLLPPFLAITLHNQHLSGAAAVARRRPSRCSQFYVASMYWFITTLSTVGYGDMHAENTGEMVYTTAYMLFNLGLTAYIIGNMTNPVVHGTSRTRKFVLEMNTEYFAPGEDIILQNEAPVDFYI</sequence>
<evidence type="ECO:0000256" key="1">
    <source>
        <dbReference type="ARBA" id="ARBA00022538"/>
    </source>
</evidence>
<reference evidence="8" key="2">
    <citation type="submission" date="2008-12" db="EMBL/GenBank/DDBJ databases">
        <title>Improved gene annotation of the rice (Oryza sativa) genomes.</title>
        <authorList>
            <person name="Wang J."/>
            <person name="Li R."/>
            <person name="Fan W."/>
            <person name="Huang Q."/>
            <person name="Zhang J."/>
            <person name="Zhou Y."/>
            <person name="Hu Y."/>
            <person name="Zi S."/>
            <person name="Li J."/>
            <person name="Ni P."/>
            <person name="Zheng H."/>
            <person name="Zhang Y."/>
            <person name="Zhao M."/>
            <person name="Hao Q."/>
            <person name="McDermott J."/>
            <person name="Samudrala R."/>
            <person name="Kristiansen K."/>
            <person name="Wong G.K.-S."/>
        </authorList>
    </citation>
    <scope>NUCLEOTIDE SEQUENCE</scope>
</reference>
<keyword evidence="1" id="KW-0633">Potassium transport</keyword>
<dbReference type="PANTHER" id="PTHR45743">
    <property type="entry name" value="POTASSIUM CHANNEL AKT1"/>
    <property type="match status" value="1"/>
</dbReference>
<evidence type="ECO:0000256" key="2">
    <source>
        <dbReference type="ARBA" id="ARBA00022826"/>
    </source>
</evidence>
<feature type="transmembrane region" description="Helical" evidence="6">
    <location>
        <begin position="93"/>
        <end position="111"/>
    </location>
</feature>
<keyword evidence="6" id="KW-0812">Transmembrane</keyword>
<feature type="transmembrane region" description="Helical" evidence="6">
    <location>
        <begin position="64"/>
        <end position="81"/>
    </location>
</feature>
<keyword evidence="6" id="KW-1133">Transmembrane helix</keyword>
<dbReference type="GO" id="GO:0005249">
    <property type="term" value="F:voltage-gated potassium channel activity"/>
    <property type="evidence" value="ECO:0007669"/>
    <property type="project" value="InterPro"/>
</dbReference>
<dbReference type="PROSITE" id="PS50042">
    <property type="entry name" value="CNMP_BINDING_3"/>
    <property type="match status" value="1"/>
</dbReference>
<dbReference type="InterPro" id="IPR000595">
    <property type="entry name" value="cNMP-bd_dom"/>
</dbReference>
<dbReference type="EMBL" id="CM000140">
    <property type="protein sequence ID" value="EEE59211.1"/>
    <property type="molecule type" value="Genomic_DNA"/>
</dbReference>
<dbReference type="Pfam" id="PF07885">
    <property type="entry name" value="Ion_trans_2"/>
    <property type="match status" value="1"/>
</dbReference>
<dbReference type="GO" id="GO:0034702">
    <property type="term" value="C:monoatomic ion channel complex"/>
    <property type="evidence" value="ECO:0007669"/>
    <property type="project" value="UniProtKB-KW"/>
</dbReference>
<keyword evidence="4" id="KW-0630">Potassium</keyword>
<keyword evidence="6" id="KW-0472">Membrane</keyword>
<feature type="domain" description="Cyclic nucleotide-binding" evidence="7">
    <location>
        <begin position="126"/>
        <end position="154"/>
    </location>
</feature>
<name>B9F8W3_ORYSJ</name>
<dbReference type="AlphaFoldDB" id="B9F8W3"/>
<gene>
    <name evidence="8" type="ORF">OsJ_11167</name>
</gene>
<keyword evidence="3" id="KW-0851">Voltage-gated channel</keyword>
<dbReference type="InterPro" id="IPR045319">
    <property type="entry name" value="KAT/AKT"/>
</dbReference>
<dbReference type="SUPFAM" id="SSF81324">
    <property type="entry name" value="Voltage-gated potassium channels"/>
    <property type="match status" value="1"/>
</dbReference>
<dbReference type="Gene3D" id="1.10.287.70">
    <property type="match status" value="1"/>
</dbReference>
<dbReference type="InterPro" id="IPR013099">
    <property type="entry name" value="K_chnl_dom"/>
</dbReference>
<organism evidence="8">
    <name type="scientific">Oryza sativa subsp. japonica</name>
    <name type="common">Rice</name>
    <dbReference type="NCBI Taxonomy" id="39947"/>
    <lineage>
        <taxon>Eukaryota</taxon>
        <taxon>Viridiplantae</taxon>
        <taxon>Streptophyta</taxon>
        <taxon>Embryophyta</taxon>
        <taxon>Tracheophyta</taxon>
        <taxon>Spermatophyta</taxon>
        <taxon>Magnoliopsida</taxon>
        <taxon>Liliopsida</taxon>
        <taxon>Poales</taxon>
        <taxon>Poaceae</taxon>
        <taxon>BOP clade</taxon>
        <taxon>Oryzoideae</taxon>
        <taxon>Oryzeae</taxon>
        <taxon>Oryzinae</taxon>
        <taxon>Oryza</taxon>
        <taxon>Oryza sativa</taxon>
    </lineage>
</organism>
<keyword evidence="3" id="KW-0406">Ion transport</keyword>